<dbReference type="InterPro" id="IPR024704">
    <property type="entry name" value="SMC"/>
</dbReference>
<dbReference type="AlphaFoldDB" id="A0A9N8Z9C0"/>
<dbReference type="InterPro" id="IPR027417">
    <property type="entry name" value="P-loop_NTPase"/>
</dbReference>
<feature type="coiled-coil region" evidence="12">
    <location>
        <begin position="280"/>
        <end position="328"/>
    </location>
</feature>
<feature type="coiled-coil region" evidence="12">
    <location>
        <begin position="912"/>
        <end position="949"/>
    </location>
</feature>
<keyword evidence="15" id="KW-1185">Reference proteome</keyword>
<evidence type="ECO:0000256" key="4">
    <source>
        <dbReference type="ARBA" id="ARBA00022618"/>
    </source>
</evidence>
<dbReference type="Gene3D" id="1.10.287.1490">
    <property type="match status" value="1"/>
</dbReference>
<dbReference type="Pfam" id="PF06470">
    <property type="entry name" value="SMC_hinge"/>
    <property type="match status" value="1"/>
</dbReference>
<dbReference type="SUPFAM" id="SSF75553">
    <property type="entry name" value="Smc hinge domain"/>
    <property type="match status" value="1"/>
</dbReference>
<dbReference type="OrthoDB" id="5575062at2759"/>
<name>A0A9N8Z9C0_9GLOM</name>
<keyword evidence="8 12" id="KW-0175">Coiled coil</keyword>
<dbReference type="Pfam" id="PF02463">
    <property type="entry name" value="SMC_N"/>
    <property type="match status" value="1"/>
</dbReference>
<keyword evidence="9" id="KW-0226">DNA condensation</keyword>
<dbReference type="GO" id="GO:0000796">
    <property type="term" value="C:condensin complex"/>
    <property type="evidence" value="ECO:0007669"/>
    <property type="project" value="TreeGrafter"/>
</dbReference>
<organism evidence="14 15">
    <name type="scientific">Funneliformis caledonium</name>
    <dbReference type="NCBI Taxonomy" id="1117310"/>
    <lineage>
        <taxon>Eukaryota</taxon>
        <taxon>Fungi</taxon>
        <taxon>Fungi incertae sedis</taxon>
        <taxon>Mucoromycota</taxon>
        <taxon>Glomeromycotina</taxon>
        <taxon>Glomeromycetes</taxon>
        <taxon>Glomerales</taxon>
        <taxon>Glomeraceae</taxon>
        <taxon>Funneliformis</taxon>
    </lineage>
</organism>
<evidence type="ECO:0000313" key="15">
    <source>
        <dbReference type="Proteomes" id="UP000789570"/>
    </source>
</evidence>
<comment type="subcellular location">
    <subcellularLocation>
        <location evidence="1">Nucleus</location>
    </subcellularLocation>
</comment>
<evidence type="ECO:0000313" key="14">
    <source>
        <dbReference type="EMBL" id="CAG8482234.1"/>
    </source>
</evidence>
<evidence type="ECO:0000256" key="8">
    <source>
        <dbReference type="ARBA" id="ARBA00023054"/>
    </source>
</evidence>
<evidence type="ECO:0000256" key="6">
    <source>
        <dbReference type="ARBA" id="ARBA00022776"/>
    </source>
</evidence>
<dbReference type="Gene3D" id="3.30.70.1620">
    <property type="match status" value="1"/>
</dbReference>
<keyword evidence="5" id="KW-0547">Nucleotide-binding</keyword>
<protein>
    <recommendedName>
        <fullName evidence="3">Structural maintenance of chromosomes protein 4</fullName>
    </recommendedName>
</protein>
<keyword evidence="10" id="KW-0539">Nucleus</keyword>
<dbReference type="SUPFAM" id="SSF52540">
    <property type="entry name" value="P-loop containing nucleoside triphosphate hydrolases"/>
    <property type="match status" value="2"/>
</dbReference>
<dbReference type="FunFam" id="3.40.50.300:FF:000481">
    <property type="entry name" value="Structural maintenance of chromosomes 4"/>
    <property type="match status" value="1"/>
</dbReference>
<keyword evidence="7" id="KW-0067">ATP-binding</keyword>
<keyword evidence="11" id="KW-0131">Cell cycle</keyword>
<keyword evidence="6" id="KW-0498">Mitosis</keyword>
<evidence type="ECO:0000256" key="5">
    <source>
        <dbReference type="ARBA" id="ARBA00022741"/>
    </source>
</evidence>
<sequence length="1106" mass="128119">MTSVSLTRVSIDSGSVLPKTPSYLGRITQEVPVKQRFVISKMILNNFKSYFGKQEIDALLFVFGYRANKMRQAKLSELIHSSQGCENLDACSVDIYFEEILDLPGSDNYEVLSQSQLVISRQAFRNNASKYFINGRQSNYTEVTSLLKERGIDLDHKRFLILQGEVELISQMKPKASNGHEDGLLEYIEDIIGTSKYKVPLEEANEKGETLDEERSEKLNRVKIVEKEKLNLEAKKKEAENYLRDENTLTLKQSALYQRKLLGCKINSEISTKAVIKQDNKDLEDKYRDSVNAYKQLEKETNEILTELTNYDKENINLEERRKHAISKQKKVTMTISTDLHGLSDAKTALRFNEQDLNDRMKEMAGLEISLEAQESELEKIRESLKGKSEVYSNQIEEKKRELAPWLEKINARKSLIDVNQSECNILKEKYDSIKQDLKQAEEDAVTLGESRRKKHYLSQQELFKSSLADSRQREDEAKRLLNSSQSRGQVLSSLIKLKDNGLIKGLHVIDSIEVGQTCIEYLKRNDLGCAKFILLNELPTMDIRPIQTPENVPRLIDLIKPKDDRFIPAFYSVLQNTLVAQNLQQANRIAFTNTRWRVVTLSGQLIDKSGTMSGGGNKVFKEAMSSTFSSDISSETISKLEQDRIHFEMQWKEINEKIRSLEPQFQEKKDELSKLEFELSKLEMNANACAKRIICTEKRVAELRQKNNPSIDDTRRMEHLQIQIDHLTQELDRLKRQPSKIEEEIKILQDKILEIGGDKLRAQKSKLDHVKEQLVLINERIIKSQMAKSRAEKDRIKIENSLAKSERELEELNNEIEKLTKEIQQKAEVARSIRIKSDEAISILESKKEELDDIKEKLDEKTEIINRIRAIELKIKNHLEDNERILIENKQKEIHWRNSLRNLTLHEIIVLEDYRIREKEYLSRVRELEEITSKRDECKKEYDRLRKQRLEEFMRGFNLISRKLKEMYQMITLGGNAELECCDSLDPFSEGIIFSVMPPKKSWKNISNLSGGEKTLSSLALVFALHQFKPTPLYVMDEIDAALDFRNASIVANIIKERTKDAQFIVISLRNNMFELADRLVGIYKVHDQTKSVTIDSHEIDKVFG</sequence>
<dbReference type="PANTHER" id="PTHR18937">
    <property type="entry name" value="STRUCTURAL MAINTENANCE OF CHROMOSOMES SMC FAMILY MEMBER"/>
    <property type="match status" value="1"/>
</dbReference>
<evidence type="ECO:0000256" key="9">
    <source>
        <dbReference type="ARBA" id="ARBA00023067"/>
    </source>
</evidence>
<evidence type="ECO:0000259" key="13">
    <source>
        <dbReference type="SMART" id="SM00968"/>
    </source>
</evidence>
<comment type="caution">
    <text evidence="14">The sequence shown here is derived from an EMBL/GenBank/DDBJ whole genome shotgun (WGS) entry which is preliminary data.</text>
</comment>
<keyword evidence="4" id="KW-0132">Cell division</keyword>
<dbReference type="Gene3D" id="3.40.50.300">
    <property type="entry name" value="P-loop containing nucleotide triphosphate hydrolases"/>
    <property type="match status" value="2"/>
</dbReference>
<proteinExistence type="inferred from homology"/>
<dbReference type="GO" id="GO:0007076">
    <property type="term" value="P:mitotic chromosome condensation"/>
    <property type="evidence" value="ECO:0007669"/>
    <property type="project" value="TreeGrafter"/>
</dbReference>
<feature type="coiled-coil region" evidence="12">
    <location>
        <begin position="201"/>
        <end position="245"/>
    </location>
</feature>
<dbReference type="PIRSF" id="PIRSF005719">
    <property type="entry name" value="SMC"/>
    <property type="match status" value="1"/>
</dbReference>
<evidence type="ECO:0000256" key="7">
    <source>
        <dbReference type="ARBA" id="ARBA00022840"/>
    </source>
</evidence>
<dbReference type="InterPro" id="IPR010935">
    <property type="entry name" value="SMC_hinge"/>
</dbReference>
<dbReference type="InterPro" id="IPR036277">
    <property type="entry name" value="SMC_hinge_sf"/>
</dbReference>
<evidence type="ECO:0000256" key="2">
    <source>
        <dbReference type="ARBA" id="ARBA00006005"/>
    </source>
</evidence>
<reference evidence="14" key="1">
    <citation type="submission" date="2021-06" db="EMBL/GenBank/DDBJ databases">
        <authorList>
            <person name="Kallberg Y."/>
            <person name="Tangrot J."/>
            <person name="Rosling A."/>
        </authorList>
    </citation>
    <scope>NUCLEOTIDE SEQUENCE</scope>
    <source>
        <strain evidence="14">UK204</strain>
    </source>
</reference>
<dbReference type="SMART" id="SM00968">
    <property type="entry name" value="SMC_hinge"/>
    <property type="match status" value="1"/>
</dbReference>
<gene>
    <name evidence="14" type="ORF">FCALED_LOCUS2773</name>
</gene>
<feature type="coiled-coil region" evidence="12">
    <location>
        <begin position="718"/>
        <end position="752"/>
    </location>
</feature>
<evidence type="ECO:0000256" key="3">
    <source>
        <dbReference type="ARBA" id="ARBA00018693"/>
    </source>
</evidence>
<evidence type="ECO:0000256" key="10">
    <source>
        <dbReference type="ARBA" id="ARBA00023242"/>
    </source>
</evidence>
<comment type="similarity">
    <text evidence="2">Belongs to the SMC family. SMC4 subfamily.</text>
</comment>
<dbReference type="EMBL" id="CAJVPQ010000445">
    <property type="protein sequence ID" value="CAG8482234.1"/>
    <property type="molecule type" value="Genomic_DNA"/>
</dbReference>
<accession>A0A9N8Z9C0</accession>
<evidence type="ECO:0000256" key="11">
    <source>
        <dbReference type="ARBA" id="ARBA00023306"/>
    </source>
</evidence>
<evidence type="ECO:0000256" key="1">
    <source>
        <dbReference type="ARBA" id="ARBA00004123"/>
    </source>
</evidence>
<evidence type="ECO:0000256" key="12">
    <source>
        <dbReference type="SAM" id="Coils"/>
    </source>
</evidence>
<dbReference type="GO" id="GO:0016887">
    <property type="term" value="F:ATP hydrolysis activity"/>
    <property type="evidence" value="ECO:0007669"/>
    <property type="project" value="InterPro"/>
</dbReference>
<dbReference type="GO" id="GO:0005634">
    <property type="term" value="C:nucleus"/>
    <property type="evidence" value="ECO:0007669"/>
    <property type="project" value="UniProtKB-SubCell"/>
</dbReference>
<feature type="coiled-coil region" evidence="12">
    <location>
        <begin position="789"/>
        <end position="872"/>
    </location>
</feature>
<feature type="coiled-coil region" evidence="12">
    <location>
        <begin position="364"/>
        <end position="451"/>
    </location>
</feature>
<dbReference type="PANTHER" id="PTHR18937:SF172">
    <property type="entry name" value="STRUCTURAL MAINTENANCE OF CHROMOSOMES PROTEIN"/>
    <property type="match status" value="1"/>
</dbReference>
<dbReference type="InterPro" id="IPR003395">
    <property type="entry name" value="RecF/RecN/SMC_N"/>
</dbReference>
<dbReference type="GO" id="GO:0051301">
    <property type="term" value="P:cell division"/>
    <property type="evidence" value="ECO:0007669"/>
    <property type="project" value="UniProtKB-KW"/>
</dbReference>
<dbReference type="Proteomes" id="UP000789570">
    <property type="component" value="Unassembled WGS sequence"/>
</dbReference>
<feature type="domain" description="SMC hinge" evidence="13">
    <location>
        <begin position="486"/>
        <end position="591"/>
    </location>
</feature>
<dbReference type="GO" id="GO:0005524">
    <property type="term" value="F:ATP binding"/>
    <property type="evidence" value="ECO:0007669"/>
    <property type="project" value="UniProtKB-KW"/>
</dbReference>